<keyword evidence="4" id="KW-1185">Reference proteome</keyword>
<dbReference type="Gene3D" id="3.30.9.10">
    <property type="entry name" value="D-Amino Acid Oxidase, subunit A, domain 2"/>
    <property type="match status" value="1"/>
</dbReference>
<feature type="domain" description="FAD dependent oxidoreductase" evidence="2">
    <location>
        <begin position="3"/>
        <end position="396"/>
    </location>
</feature>
<dbReference type="RefSeq" id="WP_173415842.1">
    <property type="nucleotide sequence ID" value="NZ_CP054139.1"/>
</dbReference>
<dbReference type="SUPFAM" id="SSF51905">
    <property type="entry name" value="FAD/NAD(P)-binding domain"/>
    <property type="match status" value="1"/>
</dbReference>
<evidence type="ECO:0000313" key="3">
    <source>
        <dbReference type="EMBL" id="QKJ31176.1"/>
    </source>
</evidence>
<dbReference type="KEGG" id="mmab:HQ865_15905"/>
<sequence length="415" mass="45201">MQKVIIIGGGIIGLSSAYYLNKAGYSVTILDKGTLDDNCSFGNAGMIVPSHFVPLAAPGMIEQGIRWMFDSKSPFYVRPSLSADLISWGLKFMKSATKDNVEKAAIPLRDLSLLSKALYQDIAKEPGFNFGLENNGILMLYKTQRTGEEEIHMAERAVQLGLDVKVLSAAEAQQLQPTLQLDVAGAVHYRCDSHLAPHVLMKQLTAYLENAGVIIKRNSEVTKIEHQQNKIGKLHTTTGVYEADEVLVAGGAWSPAVAKLAGLKLPLMPGKGYSFMFDEPARRMHIAALLMEARVSVTPMGDQIRFGGTMELGPLNDKINMNRVQGIVEAIPKYLPDLKPQVPPQSKIWYGFRPCSPDGLPYIGRVQQYQNLLIAGGHGMMGLSLGPATGKLISELITGQALSMDIGAFAADRYK</sequence>
<organism evidence="3 4">
    <name type="scientific">Mucilaginibacter mali</name>
    <dbReference type="NCBI Taxonomy" id="2740462"/>
    <lineage>
        <taxon>Bacteria</taxon>
        <taxon>Pseudomonadati</taxon>
        <taxon>Bacteroidota</taxon>
        <taxon>Sphingobacteriia</taxon>
        <taxon>Sphingobacteriales</taxon>
        <taxon>Sphingobacteriaceae</taxon>
        <taxon>Mucilaginibacter</taxon>
    </lineage>
</organism>
<dbReference type="SUPFAM" id="SSF54373">
    <property type="entry name" value="FAD-linked reductases, C-terminal domain"/>
    <property type="match status" value="1"/>
</dbReference>
<evidence type="ECO:0000313" key="4">
    <source>
        <dbReference type="Proteomes" id="UP000505355"/>
    </source>
</evidence>
<keyword evidence="1" id="KW-0560">Oxidoreductase</keyword>
<evidence type="ECO:0000256" key="1">
    <source>
        <dbReference type="ARBA" id="ARBA00023002"/>
    </source>
</evidence>
<proteinExistence type="predicted"/>
<dbReference type="InterPro" id="IPR036188">
    <property type="entry name" value="FAD/NAD-bd_sf"/>
</dbReference>
<accession>A0A7D4UG15</accession>
<dbReference type="Gene3D" id="3.50.50.60">
    <property type="entry name" value="FAD/NAD(P)-binding domain"/>
    <property type="match status" value="2"/>
</dbReference>
<dbReference type="Pfam" id="PF01266">
    <property type="entry name" value="DAO"/>
    <property type="match status" value="1"/>
</dbReference>
<dbReference type="Proteomes" id="UP000505355">
    <property type="component" value="Chromosome"/>
</dbReference>
<dbReference type="EMBL" id="CP054139">
    <property type="protein sequence ID" value="QKJ31176.1"/>
    <property type="molecule type" value="Genomic_DNA"/>
</dbReference>
<name>A0A7D4UG15_9SPHI</name>
<dbReference type="PANTHER" id="PTHR13847:SF289">
    <property type="entry name" value="GLYCINE OXIDASE"/>
    <property type="match status" value="1"/>
</dbReference>
<evidence type="ECO:0000259" key="2">
    <source>
        <dbReference type="Pfam" id="PF01266"/>
    </source>
</evidence>
<dbReference type="GO" id="GO:0016491">
    <property type="term" value="F:oxidoreductase activity"/>
    <property type="evidence" value="ECO:0007669"/>
    <property type="project" value="UniProtKB-KW"/>
</dbReference>
<dbReference type="PANTHER" id="PTHR13847">
    <property type="entry name" value="SARCOSINE DEHYDROGENASE-RELATED"/>
    <property type="match status" value="1"/>
</dbReference>
<reference evidence="3 4" key="1">
    <citation type="submission" date="2020-05" db="EMBL/GenBank/DDBJ databases">
        <title>Mucilaginibacter mali sp. nov.</title>
        <authorList>
            <person name="Kim H.S."/>
            <person name="Lee K.C."/>
            <person name="Suh M.K."/>
            <person name="Kim J.-S."/>
            <person name="Han K.-I."/>
            <person name="Eom M.K."/>
            <person name="Shin Y.K."/>
            <person name="Lee J.-S."/>
        </authorList>
    </citation>
    <scope>NUCLEOTIDE SEQUENCE [LARGE SCALE GENOMIC DNA]</scope>
    <source>
        <strain evidence="3 4">G2-14</strain>
    </source>
</reference>
<dbReference type="GO" id="GO:0005737">
    <property type="term" value="C:cytoplasm"/>
    <property type="evidence" value="ECO:0007669"/>
    <property type="project" value="TreeGrafter"/>
</dbReference>
<gene>
    <name evidence="3" type="ORF">HQ865_15905</name>
</gene>
<dbReference type="AlphaFoldDB" id="A0A7D4UG15"/>
<protein>
    <submittedName>
        <fullName evidence="3">FAD-dependent oxidoreductase</fullName>
    </submittedName>
</protein>
<dbReference type="InterPro" id="IPR006076">
    <property type="entry name" value="FAD-dep_OxRdtase"/>
</dbReference>